<feature type="domain" description="FAD dependent oxidoreductase" evidence="1">
    <location>
        <begin position="30"/>
        <end position="383"/>
    </location>
</feature>
<protein>
    <submittedName>
        <fullName evidence="2">Glycine/D-amino acid oxidase-like deaminating enzyme</fullName>
    </submittedName>
</protein>
<dbReference type="Proteomes" id="UP001254832">
    <property type="component" value="Unassembled WGS sequence"/>
</dbReference>
<dbReference type="InterPro" id="IPR006076">
    <property type="entry name" value="FAD-dep_OxRdtase"/>
</dbReference>
<accession>A0AAP5LRE5</accession>
<dbReference type="PANTHER" id="PTHR13847:SF201">
    <property type="entry name" value="PUTATIBE OXIDOREDUCTASE"/>
    <property type="match status" value="1"/>
</dbReference>
<gene>
    <name evidence="2" type="ORF">J2W91_005142</name>
</gene>
<name>A0AAP5LRE5_PAEAM</name>
<evidence type="ECO:0000313" key="3">
    <source>
        <dbReference type="Proteomes" id="UP001254832"/>
    </source>
</evidence>
<dbReference type="PANTHER" id="PTHR13847">
    <property type="entry name" value="SARCOSINE DEHYDROGENASE-RELATED"/>
    <property type="match status" value="1"/>
</dbReference>
<proteinExistence type="predicted"/>
<organism evidence="2 3">
    <name type="scientific">Paenibacillus amylolyticus</name>
    <dbReference type="NCBI Taxonomy" id="1451"/>
    <lineage>
        <taxon>Bacteria</taxon>
        <taxon>Bacillati</taxon>
        <taxon>Bacillota</taxon>
        <taxon>Bacilli</taxon>
        <taxon>Bacillales</taxon>
        <taxon>Paenibacillaceae</taxon>
        <taxon>Paenibacillus</taxon>
    </lineage>
</organism>
<dbReference type="Pfam" id="PF01266">
    <property type="entry name" value="DAO"/>
    <property type="match status" value="1"/>
</dbReference>
<sequence>MELINGKTYWPTTFQPTRIYPVLEENLTCDCLIVGGGMAGALSAKLLTDRGIQTILIDKREIGHGSSMANTGLLQYTNDKTLTSCIQTFGEQTGVRFYELCRDAMQQLAEIAQKLEIDPWFVPRTSLYCASDEDDVVMLEEEYRNLKHYGFDVELWNEDKIRSVFPFSKRAALYTSGDAEVNPYRLVHSLIDSASNQGAKVFAHTAMTHCDYNEDGVVCYTPQGTIRAKHVIFSTGYETQEIKNDRGAYLKSTYAIATKPLKDLSSWYEQCMIWETARPYLYMRTTPDGRIIAGGLDEERPREDQRSIKAAHKGDILLQQIAEYFPLSELEVDYAWEAVFGSTHDGLPLIGPHPDYPHSYFVEGYGGNGTVYSMIGARLITELIATGTKNPDLDLFSLTRTSKPSPV</sequence>
<dbReference type="GO" id="GO:0005737">
    <property type="term" value="C:cytoplasm"/>
    <property type="evidence" value="ECO:0007669"/>
    <property type="project" value="TreeGrafter"/>
</dbReference>
<dbReference type="RefSeq" id="WP_310145099.1">
    <property type="nucleotide sequence ID" value="NZ_JAVDTR010000019.1"/>
</dbReference>
<evidence type="ECO:0000259" key="1">
    <source>
        <dbReference type="Pfam" id="PF01266"/>
    </source>
</evidence>
<dbReference type="SUPFAM" id="SSF51905">
    <property type="entry name" value="FAD/NAD(P)-binding domain"/>
    <property type="match status" value="1"/>
</dbReference>
<comment type="caution">
    <text evidence="2">The sequence shown here is derived from an EMBL/GenBank/DDBJ whole genome shotgun (WGS) entry which is preliminary data.</text>
</comment>
<dbReference type="Gene3D" id="3.50.50.60">
    <property type="entry name" value="FAD/NAD(P)-binding domain"/>
    <property type="match status" value="1"/>
</dbReference>
<dbReference type="InterPro" id="IPR036188">
    <property type="entry name" value="FAD/NAD-bd_sf"/>
</dbReference>
<dbReference type="AlphaFoldDB" id="A0AAP5LRE5"/>
<dbReference type="Gene3D" id="3.30.9.10">
    <property type="entry name" value="D-Amino Acid Oxidase, subunit A, domain 2"/>
    <property type="match status" value="1"/>
</dbReference>
<evidence type="ECO:0000313" key="2">
    <source>
        <dbReference type="EMBL" id="MDR6726620.1"/>
    </source>
</evidence>
<dbReference type="EMBL" id="JAVDTR010000019">
    <property type="protein sequence ID" value="MDR6726620.1"/>
    <property type="molecule type" value="Genomic_DNA"/>
</dbReference>
<reference evidence="2" key="1">
    <citation type="submission" date="2023-07" db="EMBL/GenBank/DDBJ databases">
        <title>Sorghum-associated microbial communities from plants grown in Nebraska, USA.</title>
        <authorList>
            <person name="Schachtman D."/>
        </authorList>
    </citation>
    <scope>NUCLEOTIDE SEQUENCE</scope>
    <source>
        <strain evidence="2">BE80</strain>
    </source>
</reference>